<organism evidence="1 2">
    <name type="scientific">Podospora australis</name>
    <dbReference type="NCBI Taxonomy" id="1536484"/>
    <lineage>
        <taxon>Eukaryota</taxon>
        <taxon>Fungi</taxon>
        <taxon>Dikarya</taxon>
        <taxon>Ascomycota</taxon>
        <taxon>Pezizomycotina</taxon>
        <taxon>Sordariomycetes</taxon>
        <taxon>Sordariomycetidae</taxon>
        <taxon>Sordariales</taxon>
        <taxon>Podosporaceae</taxon>
        <taxon>Podospora</taxon>
    </lineage>
</organism>
<comment type="caution">
    <text evidence="1">The sequence shown here is derived from an EMBL/GenBank/DDBJ whole genome shotgun (WGS) entry which is preliminary data.</text>
</comment>
<gene>
    <name evidence="1" type="ORF">QBC35DRAFT_202618</name>
</gene>
<evidence type="ECO:0000313" key="2">
    <source>
        <dbReference type="Proteomes" id="UP001302126"/>
    </source>
</evidence>
<reference evidence="1" key="1">
    <citation type="journal article" date="2023" name="Mol. Phylogenet. Evol.">
        <title>Genome-scale phylogeny and comparative genomics of the fungal order Sordariales.</title>
        <authorList>
            <person name="Hensen N."/>
            <person name="Bonometti L."/>
            <person name="Westerberg I."/>
            <person name="Brannstrom I.O."/>
            <person name="Guillou S."/>
            <person name="Cros-Aarteil S."/>
            <person name="Calhoun S."/>
            <person name="Haridas S."/>
            <person name="Kuo A."/>
            <person name="Mondo S."/>
            <person name="Pangilinan J."/>
            <person name="Riley R."/>
            <person name="LaButti K."/>
            <person name="Andreopoulos B."/>
            <person name="Lipzen A."/>
            <person name="Chen C."/>
            <person name="Yan M."/>
            <person name="Daum C."/>
            <person name="Ng V."/>
            <person name="Clum A."/>
            <person name="Steindorff A."/>
            <person name="Ohm R.A."/>
            <person name="Martin F."/>
            <person name="Silar P."/>
            <person name="Natvig D.O."/>
            <person name="Lalanne C."/>
            <person name="Gautier V."/>
            <person name="Ament-Velasquez S.L."/>
            <person name="Kruys A."/>
            <person name="Hutchinson M.I."/>
            <person name="Powell A.J."/>
            <person name="Barry K."/>
            <person name="Miller A.N."/>
            <person name="Grigoriev I.V."/>
            <person name="Debuchy R."/>
            <person name="Gladieux P."/>
            <person name="Hiltunen Thoren M."/>
            <person name="Johannesson H."/>
        </authorList>
    </citation>
    <scope>NUCLEOTIDE SEQUENCE</scope>
    <source>
        <strain evidence="1">PSN309</strain>
    </source>
</reference>
<reference evidence="1" key="2">
    <citation type="submission" date="2023-05" db="EMBL/GenBank/DDBJ databases">
        <authorList>
            <consortium name="Lawrence Berkeley National Laboratory"/>
            <person name="Steindorff A."/>
            <person name="Hensen N."/>
            <person name="Bonometti L."/>
            <person name="Westerberg I."/>
            <person name="Brannstrom I.O."/>
            <person name="Guillou S."/>
            <person name="Cros-Aarteil S."/>
            <person name="Calhoun S."/>
            <person name="Haridas S."/>
            <person name="Kuo A."/>
            <person name="Mondo S."/>
            <person name="Pangilinan J."/>
            <person name="Riley R."/>
            <person name="Labutti K."/>
            <person name="Andreopoulos B."/>
            <person name="Lipzen A."/>
            <person name="Chen C."/>
            <person name="Yanf M."/>
            <person name="Daum C."/>
            <person name="Ng V."/>
            <person name="Clum A."/>
            <person name="Ohm R."/>
            <person name="Martin F."/>
            <person name="Silar P."/>
            <person name="Natvig D."/>
            <person name="Lalanne C."/>
            <person name="Gautier V."/>
            <person name="Ament-Velasquez S.L."/>
            <person name="Kruys A."/>
            <person name="Hutchinson M.I."/>
            <person name="Powell A.J."/>
            <person name="Barry K."/>
            <person name="Miller A.N."/>
            <person name="Grigoriev I.V."/>
            <person name="Debuchy R."/>
            <person name="Gladieux P."/>
            <person name="Thoren M.H."/>
            <person name="Johannesson H."/>
        </authorList>
    </citation>
    <scope>NUCLEOTIDE SEQUENCE</scope>
    <source>
        <strain evidence="1">PSN309</strain>
    </source>
</reference>
<keyword evidence="2" id="KW-1185">Reference proteome</keyword>
<sequence>MVQISTRSLTLICLISTRFSQYPFQSSGNRAGSSCCQHDVLGAIMETINSGLRLDFVQDAIVWITPWCSKQCTQLTHTMTNLHRPPRAEQSVS</sequence>
<dbReference type="AlphaFoldDB" id="A0AAN7APD9"/>
<evidence type="ECO:0000313" key="1">
    <source>
        <dbReference type="EMBL" id="KAK4192790.1"/>
    </source>
</evidence>
<dbReference type="EMBL" id="MU864353">
    <property type="protein sequence ID" value="KAK4192790.1"/>
    <property type="molecule type" value="Genomic_DNA"/>
</dbReference>
<dbReference type="Proteomes" id="UP001302126">
    <property type="component" value="Unassembled WGS sequence"/>
</dbReference>
<protein>
    <submittedName>
        <fullName evidence="1">Uncharacterized protein</fullName>
    </submittedName>
</protein>
<proteinExistence type="predicted"/>
<accession>A0AAN7APD9</accession>
<name>A0AAN7APD9_9PEZI</name>